<feature type="domain" description="GHMP kinase N-terminal" evidence="11">
    <location>
        <begin position="70"/>
        <end position="136"/>
    </location>
</feature>
<comment type="pathway">
    <text evidence="10">Isoprenoid biosynthesis; isopentenyl diphosphate biosynthesis via DXP pathway; isopentenyl diphosphate from 1-deoxy-D-xylulose 5-phosphate: step 3/6.</text>
</comment>
<accession>A0A1I1IHL5</accession>
<dbReference type="SUPFAM" id="SSF55060">
    <property type="entry name" value="GHMP Kinase, C-terminal domain"/>
    <property type="match status" value="1"/>
</dbReference>
<evidence type="ECO:0000313" key="14">
    <source>
        <dbReference type="Proteomes" id="UP000231644"/>
    </source>
</evidence>
<evidence type="ECO:0000256" key="10">
    <source>
        <dbReference type="HAMAP-Rule" id="MF_00061"/>
    </source>
</evidence>
<evidence type="ECO:0000256" key="2">
    <source>
        <dbReference type="ARBA" id="ARBA00012052"/>
    </source>
</evidence>
<feature type="active site" evidence="10">
    <location>
        <position position="129"/>
    </location>
</feature>
<dbReference type="GO" id="GO:0019288">
    <property type="term" value="P:isopentenyl diphosphate biosynthetic process, methylerythritol 4-phosphate pathway"/>
    <property type="evidence" value="ECO:0007669"/>
    <property type="project" value="UniProtKB-UniRule"/>
</dbReference>
<dbReference type="NCBIfam" id="TIGR00154">
    <property type="entry name" value="ispE"/>
    <property type="match status" value="1"/>
</dbReference>
<gene>
    <name evidence="10" type="primary">ispE</name>
    <name evidence="13" type="ORF">SAMN05421762_0669</name>
</gene>
<evidence type="ECO:0000256" key="9">
    <source>
        <dbReference type="ARBA" id="ARBA00032554"/>
    </source>
</evidence>
<comment type="catalytic activity">
    <reaction evidence="10">
        <text>4-CDP-2-C-methyl-D-erythritol + ATP = 4-CDP-2-C-methyl-D-erythritol 2-phosphate + ADP + H(+)</text>
        <dbReference type="Rhea" id="RHEA:18437"/>
        <dbReference type="ChEBI" id="CHEBI:15378"/>
        <dbReference type="ChEBI" id="CHEBI:30616"/>
        <dbReference type="ChEBI" id="CHEBI:57823"/>
        <dbReference type="ChEBI" id="CHEBI:57919"/>
        <dbReference type="ChEBI" id="CHEBI:456216"/>
        <dbReference type="EC" id="2.7.1.148"/>
    </reaction>
</comment>
<dbReference type="InterPro" id="IPR036554">
    <property type="entry name" value="GHMP_kinase_C_sf"/>
</dbReference>
<comment type="similarity">
    <text evidence="1 10">Belongs to the GHMP kinase family. IspE subfamily.</text>
</comment>
<keyword evidence="14" id="KW-1185">Reference proteome</keyword>
<keyword evidence="4 10" id="KW-0808">Transferase</keyword>
<dbReference type="InterPro" id="IPR004424">
    <property type="entry name" value="IspE"/>
</dbReference>
<dbReference type="NCBIfam" id="NF011202">
    <property type="entry name" value="PRK14608.1"/>
    <property type="match status" value="1"/>
</dbReference>
<evidence type="ECO:0000313" key="13">
    <source>
        <dbReference type="EMBL" id="SFC35764.1"/>
    </source>
</evidence>
<dbReference type="EC" id="2.7.1.148" evidence="2 10"/>
<dbReference type="RefSeq" id="WP_093450367.1">
    <property type="nucleotide sequence ID" value="NZ_FNZG01000002.1"/>
</dbReference>
<dbReference type="AlphaFoldDB" id="A0A1I1IHL5"/>
<dbReference type="PANTHER" id="PTHR43527">
    <property type="entry name" value="4-DIPHOSPHOCYTIDYL-2-C-METHYL-D-ERYTHRITOL KINASE, CHLOROPLASTIC"/>
    <property type="match status" value="1"/>
</dbReference>
<keyword evidence="5 10" id="KW-0547">Nucleotide-binding</keyword>
<dbReference type="UniPathway" id="UPA00056">
    <property type="reaction ID" value="UER00094"/>
</dbReference>
<dbReference type="STRING" id="517719.SAMN05421762_0669"/>
<evidence type="ECO:0000256" key="3">
    <source>
        <dbReference type="ARBA" id="ARBA00017473"/>
    </source>
</evidence>
<evidence type="ECO:0000259" key="12">
    <source>
        <dbReference type="Pfam" id="PF08544"/>
    </source>
</evidence>
<dbReference type="Gene3D" id="3.30.230.10">
    <property type="match status" value="1"/>
</dbReference>
<evidence type="ECO:0000256" key="6">
    <source>
        <dbReference type="ARBA" id="ARBA00022777"/>
    </source>
</evidence>
<dbReference type="InterPro" id="IPR013750">
    <property type="entry name" value="GHMP_kinase_C_dom"/>
</dbReference>
<dbReference type="PANTHER" id="PTHR43527:SF2">
    <property type="entry name" value="4-DIPHOSPHOCYTIDYL-2-C-METHYL-D-ERYTHRITOL KINASE, CHLOROPLASTIC"/>
    <property type="match status" value="1"/>
</dbReference>
<dbReference type="Gene3D" id="3.30.70.890">
    <property type="entry name" value="GHMP kinase, C-terminal domain"/>
    <property type="match status" value="1"/>
</dbReference>
<organism evidence="13 14">
    <name type="scientific">Pseudooceanicola nitratireducens</name>
    <dbReference type="NCBI Taxonomy" id="517719"/>
    <lineage>
        <taxon>Bacteria</taxon>
        <taxon>Pseudomonadati</taxon>
        <taxon>Pseudomonadota</taxon>
        <taxon>Alphaproteobacteria</taxon>
        <taxon>Rhodobacterales</taxon>
        <taxon>Paracoccaceae</taxon>
        <taxon>Pseudooceanicola</taxon>
    </lineage>
</organism>
<dbReference type="HAMAP" id="MF_00061">
    <property type="entry name" value="IspE"/>
    <property type="match status" value="1"/>
</dbReference>
<keyword evidence="8 10" id="KW-0414">Isoprene biosynthesis</keyword>
<dbReference type="Proteomes" id="UP000231644">
    <property type="component" value="Unassembled WGS sequence"/>
</dbReference>
<dbReference type="SUPFAM" id="SSF54211">
    <property type="entry name" value="Ribosomal protein S5 domain 2-like"/>
    <property type="match status" value="1"/>
</dbReference>
<dbReference type="GO" id="GO:0050515">
    <property type="term" value="F:4-(cytidine 5'-diphospho)-2-C-methyl-D-erythritol kinase activity"/>
    <property type="evidence" value="ECO:0007669"/>
    <property type="project" value="UniProtKB-UniRule"/>
</dbReference>
<evidence type="ECO:0000256" key="1">
    <source>
        <dbReference type="ARBA" id="ARBA00009684"/>
    </source>
</evidence>
<evidence type="ECO:0000256" key="7">
    <source>
        <dbReference type="ARBA" id="ARBA00022840"/>
    </source>
</evidence>
<name>A0A1I1IHL5_9RHOB</name>
<dbReference type="PIRSF" id="PIRSF010376">
    <property type="entry name" value="IspE"/>
    <property type="match status" value="1"/>
</dbReference>
<evidence type="ECO:0000259" key="11">
    <source>
        <dbReference type="Pfam" id="PF00288"/>
    </source>
</evidence>
<dbReference type="EMBL" id="FOLX01000001">
    <property type="protein sequence ID" value="SFC35764.1"/>
    <property type="molecule type" value="Genomic_DNA"/>
</dbReference>
<dbReference type="GO" id="GO:0016114">
    <property type="term" value="P:terpenoid biosynthetic process"/>
    <property type="evidence" value="ECO:0007669"/>
    <property type="project" value="UniProtKB-UniRule"/>
</dbReference>
<keyword evidence="7 10" id="KW-0067">ATP-binding</keyword>
<comment type="function">
    <text evidence="10">Catalyzes the phosphorylation of the position 2 hydroxy group of 4-diphosphocytidyl-2C-methyl-D-erythritol.</text>
</comment>
<feature type="binding site" evidence="10">
    <location>
        <begin position="92"/>
        <end position="102"/>
    </location>
    <ligand>
        <name>ATP</name>
        <dbReference type="ChEBI" id="CHEBI:30616"/>
    </ligand>
</feature>
<dbReference type="Pfam" id="PF00288">
    <property type="entry name" value="GHMP_kinases_N"/>
    <property type="match status" value="1"/>
</dbReference>
<dbReference type="GO" id="GO:0005524">
    <property type="term" value="F:ATP binding"/>
    <property type="evidence" value="ECO:0007669"/>
    <property type="project" value="UniProtKB-UniRule"/>
</dbReference>
<keyword evidence="6 10" id="KW-0418">Kinase</keyword>
<dbReference type="InterPro" id="IPR006204">
    <property type="entry name" value="GHMP_kinase_N_dom"/>
</dbReference>
<feature type="active site" evidence="10">
    <location>
        <position position="14"/>
    </location>
</feature>
<reference evidence="13 14" key="1">
    <citation type="submission" date="2016-10" db="EMBL/GenBank/DDBJ databases">
        <authorList>
            <person name="de Groot N.N."/>
        </authorList>
    </citation>
    <scope>NUCLEOTIDE SEQUENCE [LARGE SCALE GENOMIC DNA]</scope>
    <source>
        <strain evidence="13 14">DSM 29619</strain>
    </source>
</reference>
<evidence type="ECO:0000256" key="5">
    <source>
        <dbReference type="ARBA" id="ARBA00022741"/>
    </source>
</evidence>
<dbReference type="OrthoDB" id="9809438at2"/>
<protein>
    <recommendedName>
        <fullName evidence="3 10">4-diphosphocytidyl-2-C-methyl-D-erythritol kinase</fullName>
        <shortName evidence="10">CMK</shortName>
        <ecNumber evidence="2 10">2.7.1.148</ecNumber>
    </recommendedName>
    <alternativeName>
        <fullName evidence="9 10">4-(cytidine-5'-diphospho)-2-C-methyl-D-erythritol kinase</fullName>
    </alternativeName>
</protein>
<sequence length="274" mass="29127">MQDTSPVQQIAPAKINLALHVTGQRQDGYHLLDSLVVFADMGDRLTLTRGDGSLTLSGPLAAGVPTDARNLVVKAMEFAGLTADVHLEKHLPAAAGIGGGSSDAAATLRGLAQIHGTDLPRDTHRLGADIPVCLIGRAARMQGIGDIVTPLPPLPALHGVLINPRVEVPTPSVFKALTRRDNPPMPDLPEGPDTRTLIDWLKTTRNDLEAPAIAITPIIGTVLERLSQDPDCRLARMSGSGATCFGLSDTRDAAEAMAQRLAHPKWWVQPVSFR</sequence>
<evidence type="ECO:0000256" key="4">
    <source>
        <dbReference type="ARBA" id="ARBA00022679"/>
    </source>
</evidence>
<dbReference type="InterPro" id="IPR020568">
    <property type="entry name" value="Ribosomal_Su5_D2-typ_SF"/>
</dbReference>
<dbReference type="Pfam" id="PF08544">
    <property type="entry name" value="GHMP_kinases_C"/>
    <property type="match status" value="1"/>
</dbReference>
<proteinExistence type="inferred from homology"/>
<evidence type="ECO:0000256" key="8">
    <source>
        <dbReference type="ARBA" id="ARBA00023229"/>
    </source>
</evidence>
<dbReference type="InterPro" id="IPR014721">
    <property type="entry name" value="Ribsml_uS5_D2-typ_fold_subgr"/>
</dbReference>
<feature type="domain" description="GHMP kinase C-terminal" evidence="12">
    <location>
        <begin position="206"/>
        <end position="261"/>
    </location>
</feature>